<evidence type="ECO:0000256" key="1">
    <source>
        <dbReference type="SAM" id="Phobius"/>
    </source>
</evidence>
<evidence type="ECO:0008006" key="4">
    <source>
        <dbReference type="Google" id="ProtNLM"/>
    </source>
</evidence>
<accession>A0A1G5G409</accession>
<dbReference type="Proteomes" id="UP000199354">
    <property type="component" value="Unassembled WGS sequence"/>
</dbReference>
<dbReference type="AlphaFoldDB" id="A0A1G5G409"/>
<reference evidence="2 3" key="1">
    <citation type="submission" date="2016-10" db="EMBL/GenBank/DDBJ databases">
        <authorList>
            <person name="de Groot N.N."/>
        </authorList>
    </citation>
    <scope>NUCLEOTIDE SEQUENCE [LARGE SCALE GENOMIC DNA]</scope>
    <source>
        <strain evidence="2 3">CGMCC 1.7031</strain>
    </source>
</reference>
<name>A0A1G5G409_9FLAO</name>
<proteinExistence type="predicted"/>
<dbReference type="OrthoDB" id="1376117at2"/>
<dbReference type="EMBL" id="FMVF01000006">
    <property type="protein sequence ID" value="SCY46305.1"/>
    <property type="molecule type" value="Genomic_DNA"/>
</dbReference>
<dbReference type="RefSeq" id="WP_091141628.1">
    <property type="nucleotide sequence ID" value="NZ_FMVF01000006.1"/>
</dbReference>
<keyword evidence="3" id="KW-1185">Reference proteome</keyword>
<keyword evidence="1" id="KW-0812">Transmembrane</keyword>
<protein>
    <recommendedName>
        <fullName evidence="4">FUSC family protein</fullName>
    </recommendedName>
</protein>
<feature type="transmembrane region" description="Helical" evidence="1">
    <location>
        <begin position="57"/>
        <end position="74"/>
    </location>
</feature>
<evidence type="ECO:0000313" key="3">
    <source>
        <dbReference type="Proteomes" id="UP000199354"/>
    </source>
</evidence>
<sequence length="106" mass="11707">MRKVYNILAVLFLLVSIVFAVLPMGTLAVLPVALALIFSGLAFFISEADAKKFPKILLILSVILLVVVLAKAMMPDEVATDTEFEQKKIESKNEDLKDLEELEGLE</sequence>
<dbReference type="STRING" id="490189.SAMN02927903_01440"/>
<keyword evidence="1" id="KW-0472">Membrane</keyword>
<organism evidence="2 3">
    <name type="scientific">Flavobacterium caeni</name>
    <dbReference type="NCBI Taxonomy" id="490189"/>
    <lineage>
        <taxon>Bacteria</taxon>
        <taxon>Pseudomonadati</taxon>
        <taxon>Bacteroidota</taxon>
        <taxon>Flavobacteriia</taxon>
        <taxon>Flavobacteriales</taxon>
        <taxon>Flavobacteriaceae</taxon>
        <taxon>Flavobacterium</taxon>
    </lineage>
</organism>
<gene>
    <name evidence="2" type="ORF">SAMN02927903_01440</name>
</gene>
<evidence type="ECO:0000313" key="2">
    <source>
        <dbReference type="EMBL" id="SCY46305.1"/>
    </source>
</evidence>
<feature type="transmembrane region" description="Helical" evidence="1">
    <location>
        <begin position="5"/>
        <end position="22"/>
    </location>
</feature>
<keyword evidence="1" id="KW-1133">Transmembrane helix</keyword>